<keyword evidence="3" id="KW-1185">Reference proteome</keyword>
<evidence type="ECO:0000313" key="2">
    <source>
        <dbReference type="EMBL" id="KAG2625655.1"/>
    </source>
</evidence>
<evidence type="ECO:0000256" key="1">
    <source>
        <dbReference type="SAM" id="MobiDB-lite"/>
    </source>
</evidence>
<organism evidence="2 3">
    <name type="scientific">Panicum virgatum</name>
    <name type="common">Blackwell switchgrass</name>
    <dbReference type="NCBI Taxonomy" id="38727"/>
    <lineage>
        <taxon>Eukaryota</taxon>
        <taxon>Viridiplantae</taxon>
        <taxon>Streptophyta</taxon>
        <taxon>Embryophyta</taxon>
        <taxon>Tracheophyta</taxon>
        <taxon>Spermatophyta</taxon>
        <taxon>Magnoliopsida</taxon>
        <taxon>Liliopsida</taxon>
        <taxon>Poales</taxon>
        <taxon>Poaceae</taxon>
        <taxon>PACMAD clade</taxon>
        <taxon>Panicoideae</taxon>
        <taxon>Panicodae</taxon>
        <taxon>Paniceae</taxon>
        <taxon>Panicinae</taxon>
        <taxon>Panicum</taxon>
        <taxon>Panicum sect. Hiantes</taxon>
    </lineage>
</organism>
<evidence type="ECO:0000313" key="3">
    <source>
        <dbReference type="Proteomes" id="UP000823388"/>
    </source>
</evidence>
<dbReference type="EMBL" id="CM029041">
    <property type="protein sequence ID" value="KAG2625655.1"/>
    <property type="molecule type" value="Genomic_DNA"/>
</dbReference>
<feature type="region of interest" description="Disordered" evidence="1">
    <location>
        <begin position="1"/>
        <end position="22"/>
    </location>
</feature>
<dbReference type="PANTHER" id="PTHR33978">
    <property type="entry name" value="SERINE/THREONINE-KINASE"/>
    <property type="match status" value="1"/>
</dbReference>
<dbReference type="AlphaFoldDB" id="A0A8T0UUB0"/>
<proteinExistence type="predicted"/>
<name>A0A8T0UUB0_PANVG</name>
<reference evidence="2" key="1">
    <citation type="submission" date="2020-05" db="EMBL/GenBank/DDBJ databases">
        <title>WGS assembly of Panicum virgatum.</title>
        <authorList>
            <person name="Lovell J.T."/>
            <person name="Jenkins J."/>
            <person name="Shu S."/>
            <person name="Juenger T.E."/>
            <person name="Schmutz J."/>
        </authorList>
    </citation>
    <scope>NUCLEOTIDE SEQUENCE</scope>
    <source>
        <strain evidence="2">AP13</strain>
    </source>
</reference>
<comment type="caution">
    <text evidence="2">The sequence shown here is derived from an EMBL/GenBank/DDBJ whole genome shotgun (WGS) entry which is preliminary data.</text>
</comment>
<gene>
    <name evidence="2" type="ORF">PVAP13_3KG313400</name>
</gene>
<protein>
    <submittedName>
        <fullName evidence="2">Uncharacterized protein</fullName>
    </submittedName>
</protein>
<dbReference type="PANTHER" id="PTHR33978:SF18">
    <property type="entry name" value="OS01G0656300 PROTEIN"/>
    <property type="match status" value="1"/>
</dbReference>
<sequence>MAVERGEAEEEQQQQAAQSPWDCGSPLYDAFELASVYSLIDTHLMALPYPRRASPPRARGTGDVAALAERAAVAVAKAKGRGRRRRTVAKAARNSGKAVLHSIFRSVATCGGRKL</sequence>
<dbReference type="Proteomes" id="UP000823388">
    <property type="component" value="Chromosome 3K"/>
</dbReference>
<accession>A0A8T0UUB0</accession>